<name>Q0F378_9PROT</name>
<evidence type="ECO:0000313" key="2">
    <source>
        <dbReference type="Proteomes" id="UP000005297"/>
    </source>
</evidence>
<gene>
    <name evidence="1" type="ORF">SPV1_04563</name>
</gene>
<accession>Q0F378</accession>
<dbReference type="AlphaFoldDB" id="Q0F378"/>
<dbReference type="HOGENOM" id="CLU_2880590_0_0_0"/>
<dbReference type="STRING" id="314344.AL013_12090"/>
<evidence type="ECO:0000313" key="1">
    <source>
        <dbReference type="EMBL" id="EAU56063.1"/>
    </source>
</evidence>
<comment type="caution">
    <text evidence="1">The sequence shown here is derived from an EMBL/GenBank/DDBJ whole genome shotgun (WGS) entry which is preliminary data.</text>
</comment>
<proteinExistence type="predicted"/>
<keyword evidence="2" id="KW-1185">Reference proteome</keyword>
<reference evidence="1 2" key="1">
    <citation type="submission" date="2006-09" db="EMBL/GenBank/DDBJ databases">
        <authorList>
            <person name="Emerson D."/>
            <person name="Ferriera S."/>
            <person name="Johnson J."/>
            <person name="Kravitz S."/>
            <person name="Halpern A."/>
            <person name="Remington K."/>
            <person name="Beeson K."/>
            <person name="Tran B."/>
            <person name="Rogers Y.-H."/>
            <person name="Friedman R."/>
            <person name="Venter J.C."/>
        </authorList>
    </citation>
    <scope>NUCLEOTIDE SEQUENCE [LARGE SCALE GENOMIC DNA]</scope>
    <source>
        <strain evidence="1 2">PV-1</strain>
    </source>
</reference>
<dbReference type="Proteomes" id="UP000005297">
    <property type="component" value="Unassembled WGS sequence"/>
</dbReference>
<dbReference type="EMBL" id="AATS01000001">
    <property type="protein sequence ID" value="EAU56063.1"/>
    <property type="molecule type" value="Genomic_DNA"/>
</dbReference>
<organism evidence="1 2">
    <name type="scientific">Mariprofundus ferrooxydans PV-1</name>
    <dbReference type="NCBI Taxonomy" id="314345"/>
    <lineage>
        <taxon>Bacteria</taxon>
        <taxon>Pseudomonadati</taxon>
        <taxon>Pseudomonadota</taxon>
        <taxon>Candidatius Mariprofundia</taxon>
        <taxon>Mariprofundales</taxon>
        <taxon>Mariprofundaceae</taxon>
        <taxon>Mariprofundus</taxon>
    </lineage>
</organism>
<dbReference type="Gene3D" id="2.20.25.10">
    <property type="match status" value="1"/>
</dbReference>
<sequence>MCSLPPVQVAEDNDFDRKWRTMHDIFHILLSRHIIRGEPMSGFPHCPECNSEYIYENRGARTD</sequence>
<protein>
    <submittedName>
        <fullName evidence="1">Uncharacterized protein</fullName>
    </submittedName>
</protein>
<dbReference type="InParanoid" id="Q0F378"/>